<dbReference type="PANTHER" id="PTHR30026:SF20">
    <property type="entry name" value="OUTER MEMBRANE PROTEIN TOLC"/>
    <property type="match status" value="1"/>
</dbReference>
<comment type="subcellular location">
    <subcellularLocation>
        <location evidence="1">Cell outer membrane</location>
    </subcellularLocation>
</comment>
<evidence type="ECO:0000256" key="8">
    <source>
        <dbReference type="SAM" id="SignalP"/>
    </source>
</evidence>
<feature type="signal peptide" evidence="8">
    <location>
        <begin position="1"/>
        <end position="20"/>
    </location>
</feature>
<evidence type="ECO:0000256" key="2">
    <source>
        <dbReference type="ARBA" id="ARBA00007613"/>
    </source>
</evidence>
<dbReference type="InterPro" id="IPR003423">
    <property type="entry name" value="OMP_efflux"/>
</dbReference>
<reference evidence="9" key="1">
    <citation type="submission" date="2022-03" db="EMBL/GenBank/DDBJ databases">
        <title>De novo assembled genomes of Belliella spp. (Cyclobacteriaceae) strains.</title>
        <authorList>
            <person name="Szabo A."/>
            <person name="Korponai K."/>
            <person name="Felfoldi T."/>
        </authorList>
    </citation>
    <scope>NUCLEOTIDE SEQUENCE</scope>
    <source>
        <strain evidence="9">DSM 111903</strain>
    </source>
</reference>
<protein>
    <submittedName>
        <fullName evidence="9">TolC family protein</fullName>
    </submittedName>
</protein>
<keyword evidence="4" id="KW-1134">Transmembrane beta strand</keyword>
<dbReference type="Proteomes" id="UP001165430">
    <property type="component" value="Unassembled WGS sequence"/>
</dbReference>
<evidence type="ECO:0000256" key="4">
    <source>
        <dbReference type="ARBA" id="ARBA00022452"/>
    </source>
</evidence>
<keyword evidence="8" id="KW-0732">Signal</keyword>
<name>A0ABS9VFR9_9BACT</name>
<keyword evidence="3" id="KW-0813">Transport</keyword>
<evidence type="ECO:0000256" key="3">
    <source>
        <dbReference type="ARBA" id="ARBA00022448"/>
    </source>
</evidence>
<evidence type="ECO:0000256" key="7">
    <source>
        <dbReference type="ARBA" id="ARBA00023237"/>
    </source>
</evidence>
<dbReference type="EMBL" id="JAKZGO010000014">
    <property type="protein sequence ID" value="MCH7414870.1"/>
    <property type="molecule type" value="Genomic_DNA"/>
</dbReference>
<dbReference type="Gene3D" id="1.20.1600.10">
    <property type="entry name" value="Outer membrane efflux proteins (OEP)"/>
    <property type="match status" value="1"/>
</dbReference>
<keyword evidence="6" id="KW-0472">Membrane</keyword>
<evidence type="ECO:0000256" key="5">
    <source>
        <dbReference type="ARBA" id="ARBA00022692"/>
    </source>
</evidence>
<accession>A0ABS9VFR9</accession>
<dbReference type="PANTHER" id="PTHR30026">
    <property type="entry name" value="OUTER MEMBRANE PROTEIN TOLC"/>
    <property type="match status" value="1"/>
</dbReference>
<dbReference type="InterPro" id="IPR051906">
    <property type="entry name" value="TolC-like"/>
</dbReference>
<evidence type="ECO:0000313" key="10">
    <source>
        <dbReference type="Proteomes" id="UP001165430"/>
    </source>
</evidence>
<evidence type="ECO:0000256" key="1">
    <source>
        <dbReference type="ARBA" id="ARBA00004442"/>
    </source>
</evidence>
<proteinExistence type="inferred from homology"/>
<gene>
    <name evidence="9" type="ORF">MM213_15325</name>
</gene>
<evidence type="ECO:0000313" key="9">
    <source>
        <dbReference type="EMBL" id="MCH7414870.1"/>
    </source>
</evidence>
<comment type="caution">
    <text evidence="9">The sequence shown here is derived from an EMBL/GenBank/DDBJ whole genome shotgun (WGS) entry which is preliminary data.</text>
</comment>
<keyword evidence="7" id="KW-0998">Cell outer membrane</keyword>
<keyword evidence="5" id="KW-0812">Transmembrane</keyword>
<organism evidence="9 10">
    <name type="scientific">Belliella alkalica</name>
    <dbReference type="NCBI Taxonomy" id="1730871"/>
    <lineage>
        <taxon>Bacteria</taxon>
        <taxon>Pseudomonadati</taxon>
        <taxon>Bacteroidota</taxon>
        <taxon>Cytophagia</taxon>
        <taxon>Cytophagales</taxon>
        <taxon>Cyclobacteriaceae</taxon>
        <taxon>Belliella</taxon>
    </lineage>
</organism>
<dbReference type="Pfam" id="PF02321">
    <property type="entry name" value="OEP"/>
    <property type="match status" value="1"/>
</dbReference>
<sequence>MKKYLLTIFFLSQFSLFTIAQESEMLNLEKAIMISLEKNYDVKIAVNNVQLANYDKEIGFGTSYLPVIDAIYAQNYSIEDVEQLFATSSAPNEILGATSDTENFTVTAIYGFNPEVIVTMRRLGKLAEISELDAKVAVENLVAAVSSSYYRLVLELQRQKVLEKTLEFSKSRLEIAEARYELGGAGKRDFLTAQVDYNTDLSLTVNQEQIIRTARINLNELLALSPSEQFTVKDTIVITDNLRLEDLIENAYLNNKQFLVTQRQENVAFLQMRELQAQRLPSVNLNAAYVNNTLTSQAGFLLFNQRKGYNYGAGVTLNLFSGFTLNKRIQAAKVQRYNSELALQQYEIQMQSDLHRAFTSYENNKRLLEIERKNYEVAVENTDIALERFRLGIANYLEFRDAQVNLLTAEDRLISALFNIKEMEIELLRLSGKIYFQNSEERLEISSNE</sequence>
<evidence type="ECO:0000256" key="6">
    <source>
        <dbReference type="ARBA" id="ARBA00023136"/>
    </source>
</evidence>
<keyword evidence="10" id="KW-1185">Reference proteome</keyword>
<feature type="chain" id="PRO_5046077819" evidence="8">
    <location>
        <begin position="21"/>
        <end position="449"/>
    </location>
</feature>
<comment type="similarity">
    <text evidence="2">Belongs to the outer membrane factor (OMF) (TC 1.B.17) family.</text>
</comment>
<dbReference type="RefSeq" id="WP_241413667.1">
    <property type="nucleotide sequence ID" value="NZ_JAKZGO010000014.1"/>
</dbReference>
<dbReference type="SUPFAM" id="SSF56954">
    <property type="entry name" value="Outer membrane efflux proteins (OEP)"/>
    <property type="match status" value="1"/>
</dbReference>